<evidence type="ECO:0000256" key="1">
    <source>
        <dbReference type="SAM" id="MobiDB-lite"/>
    </source>
</evidence>
<dbReference type="EMBL" id="CM026424">
    <property type="protein sequence ID" value="KAG0579798.1"/>
    <property type="molecule type" value="Genomic_DNA"/>
</dbReference>
<protein>
    <submittedName>
        <fullName evidence="2">Uncharacterized protein</fullName>
    </submittedName>
</protein>
<gene>
    <name evidence="2" type="ORF">KC19_4G123900</name>
</gene>
<accession>A0A8T0IBJ8</accession>
<keyword evidence="3" id="KW-1185">Reference proteome</keyword>
<comment type="caution">
    <text evidence="2">The sequence shown here is derived from an EMBL/GenBank/DDBJ whole genome shotgun (WGS) entry which is preliminary data.</text>
</comment>
<feature type="region of interest" description="Disordered" evidence="1">
    <location>
        <begin position="1"/>
        <end position="23"/>
    </location>
</feature>
<reference evidence="2" key="1">
    <citation type="submission" date="2020-06" db="EMBL/GenBank/DDBJ databases">
        <title>WGS assembly of Ceratodon purpureus strain R40.</title>
        <authorList>
            <person name="Carey S.B."/>
            <person name="Jenkins J."/>
            <person name="Shu S."/>
            <person name="Lovell J.T."/>
            <person name="Sreedasyam A."/>
            <person name="Maumus F."/>
            <person name="Tiley G.P."/>
            <person name="Fernandez-Pozo N."/>
            <person name="Barry K."/>
            <person name="Chen C."/>
            <person name="Wang M."/>
            <person name="Lipzen A."/>
            <person name="Daum C."/>
            <person name="Saski C.A."/>
            <person name="Payton A.C."/>
            <person name="Mcbreen J.C."/>
            <person name="Conrad R.E."/>
            <person name="Kollar L.M."/>
            <person name="Olsson S."/>
            <person name="Huttunen S."/>
            <person name="Landis J.B."/>
            <person name="Wickett N.J."/>
            <person name="Johnson M.G."/>
            <person name="Rensing S.A."/>
            <person name="Grimwood J."/>
            <person name="Schmutz J."/>
            <person name="Mcdaniel S.F."/>
        </authorList>
    </citation>
    <scope>NUCLEOTIDE SEQUENCE</scope>
    <source>
        <strain evidence="2">R40</strain>
    </source>
</reference>
<proteinExistence type="predicted"/>
<sequence length="163" mass="17098">MTMLSLAVPSSALSSSHENNTTCSGSLAFSLAPSPSSSNCSSSLAPTTKLLSANAINLAGHLTAVPTKIRSPPSPSQTLAPLQPPSPPNPHRLTPDLSSPLNLQPQHRRSQTTKPHNLNTTSSTSSTILPKPLPSRSPRENSQPSPVPTRYEPNAPTIRGAFK</sequence>
<feature type="compositionally biased region" description="Low complexity" evidence="1">
    <location>
        <begin position="1"/>
        <end position="16"/>
    </location>
</feature>
<evidence type="ECO:0000313" key="3">
    <source>
        <dbReference type="Proteomes" id="UP000822688"/>
    </source>
</evidence>
<feature type="region of interest" description="Disordered" evidence="1">
    <location>
        <begin position="66"/>
        <end position="163"/>
    </location>
</feature>
<dbReference type="AlphaFoldDB" id="A0A8T0IBJ8"/>
<name>A0A8T0IBJ8_CERPU</name>
<organism evidence="2 3">
    <name type="scientific">Ceratodon purpureus</name>
    <name type="common">Fire moss</name>
    <name type="synonym">Dicranum purpureum</name>
    <dbReference type="NCBI Taxonomy" id="3225"/>
    <lineage>
        <taxon>Eukaryota</taxon>
        <taxon>Viridiplantae</taxon>
        <taxon>Streptophyta</taxon>
        <taxon>Embryophyta</taxon>
        <taxon>Bryophyta</taxon>
        <taxon>Bryophytina</taxon>
        <taxon>Bryopsida</taxon>
        <taxon>Dicranidae</taxon>
        <taxon>Pseudoditrichales</taxon>
        <taxon>Ditrichaceae</taxon>
        <taxon>Ceratodon</taxon>
    </lineage>
</organism>
<feature type="compositionally biased region" description="Polar residues" evidence="1">
    <location>
        <begin position="96"/>
        <end position="105"/>
    </location>
</feature>
<dbReference type="Proteomes" id="UP000822688">
    <property type="component" value="Chromosome 4"/>
</dbReference>
<evidence type="ECO:0000313" key="2">
    <source>
        <dbReference type="EMBL" id="KAG0579798.1"/>
    </source>
</evidence>